<dbReference type="Pfam" id="PF04073">
    <property type="entry name" value="tRNA_edit"/>
    <property type="match status" value="1"/>
</dbReference>
<keyword evidence="7 10" id="KW-0648">Protein biosynthesis</keyword>
<dbReference type="Pfam" id="PF03129">
    <property type="entry name" value="HGTP_anticodon"/>
    <property type="match status" value="1"/>
</dbReference>
<dbReference type="PANTHER" id="PTHR42753">
    <property type="entry name" value="MITOCHONDRIAL RIBOSOME PROTEIN L39/PROLYL-TRNA LIGASE FAMILY MEMBER"/>
    <property type="match status" value="1"/>
</dbReference>
<dbReference type="RefSeq" id="WP_169699497.1">
    <property type="nucleotide sequence ID" value="NZ_LS974202.1"/>
</dbReference>
<sequence length="582" mass="65553">MRFSQLYAPTLKEAPSDADLVSIKLLIRGGFVRKVAAGVYTYLPLGFRVLKKIEEIVRQEMNAIGSQEILMPIIQPAELWHETGRWDDYGPEMMKLQDRHERFFTLGPTHEEIITHILRNELKSYKQLPVSLYQIAMKYRDEIRPRFGLMRSREFLMKDAYSFHDSWESLDEAYKKFYSAYSKILERLGLDYLVVEADSGAIGGNESHEFNVLAKYGESTLLYCDCGYAASDEKAEYLFKPIVQNRLPAELELVSTPQSRTVEEVTAFLGVSSREIIKSLIYSGRNGYVMVLIRGDEELNESKLKASMNDQTLTMATPQQVFELLKVPVGFVGPVGLPNGIEIVADLSIKGLKNAVGGALKEGFHYRGILPERDFKIGKWLDLKMVKTGDACPKCGKSLKSAKGIEVGHIFKLGTKYSDKMEGSVTDAQGNAISYVMGCYGWGVSRTIGAIVEQLHDKDGMIWPLEAAPFDIIVTAVNTKDEEIMKRSVEIYELLKKWGYDVLLDDRETSPGMKFKDADLIGIPVRVTLGKKLAEGIVEIKSRTEEKPVMVSVNDGYGPIVEEVERLFARYNPKSVLKPEDE</sequence>
<keyword evidence="3 10" id="KW-0963">Cytoplasm</keyword>
<comment type="domain">
    <text evidence="10">Consists of three domains: the N-terminal catalytic domain, the editing domain and the C-terminal anticodon-binding domain.</text>
</comment>
<evidence type="ECO:0000313" key="13">
    <source>
        <dbReference type="Proteomes" id="UP000250796"/>
    </source>
</evidence>
<keyword evidence="4 10" id="KW-0436">Ligase</keyword>
<keyword evidence="5 10" id="KW-0547">Nucleotide-binding</keyword>
<dbReference type="InterPro" id="IPR036754">
    <property type="entry name" value="YbaK/aa-tRNA-synt-asso_dom_sf"/>
</dbReference>
<dbReference type="PROSITE" id="PS50862">
    <property type="entry name" value="AA_TRNA_LIGASE_II"/>
    <property type="match status" value="1"/>
</dbReference>
<protein>
    <recommendedName>
        <fullName evidence="10">Proline--tRNA ligase</fullName>
        <ecNumber evidence="10">6.1.1.15</ecNumber>
    </recommendedName>
    <alternativeName>
        <fullName evidence="10">Prolyl-tRNA synthetase</fullName>
        <shortName evidence="10">ProRS</shortName>
    </alternativeName>
</protein>
<name>A0A7Z7PRC3_9BACT</name>
<dbReference type="Gene3D" id="3.90.960.10">
    <property type="entry name" value="YbaK/aminoacyl-tRNA synthetase-associated domain"/>
    <property type="match status" value="1"/>
</dbReference>
<dbReference type="AlphaFoldDB" id="A0A7Z7PRC3"/>
<dbReference type="NCBIfam" id="TIGR00409">
    <property type="entry name" value="proS_fam_II"/>
    <property type="match status" value="1"/>
</dbReference>
<comment type="function">
    <text evidence="10">Catalyzes the attachment of proline to tRNA(Pro) in a two-step reaction: proline is first activated by ATP to form Pro-AMP and then transferred to the acceptor end of tRNA(Pro). As ProRS can inadvertently accommodate and process non-cognate amino acids such as alanine and cysteine, to avoid such errors it has two additional distinct editing activities against alanine. One activity is designated as 'pretransfer' editing and involves the tRNA(Pro)-independent hydrolysis of activated Ala-AMP. The other activity is designated 'posttransfer' editing and involves deacylation of mischarged Ala-tRNA(Pro). The misacylated Cys-tRNA(Pro) is not edited by ProRS.</text>
</comment>
<dbReference type="InterPro" id="IPR045864">
    <property type="entry name" value="aa-tRNA-synth_II/BPL/LPL"/>
</dbReference>
<evidence type="ECO:0000256" key="3">
    <source>
        <dbReference type="ARBA" id="ARBA00022490"/>
    </source>
</evidence>
<dbReference type="InterPro" id="IPR033730">
    <property type="entry name" value="ProRS_core_prok"/>
</dbReference>
<dbReference type="GO" id="GO:0005524">
    <property type="term" value="F:ATP binding"/>
    <property type="evidence" value="ECO:0007669"/>
    <property type="project" value="UniProtKB-UniRule"/>
</dbReference>
<dbReference type="GO" id="GO:0004827">
    <property type="term" value="F:proline-tRNA ligase activity"/>
    <property type="evidence" value="ECO:0007669"/>
    <property type="project" value="UniProtKB-UniRule"/>
</dbReference>
<dbReference type="InterPro" id="IPR006195">
    <property type="entry name" value="aa-tRNA-synth_II"/>
</dbReference>
<dbReference type="GO" id="GO:0005829">
    <property type="term" value="C:cytosol"/>
    <property type="evidence" value="ECO:0007669"/>
    <property type="project" value="TreeGrafter"/>
</dbReference>
<organism evidence="12 13">
    <name type="scientific">Mesotoga infera</name>
    <dbReference type="NCBI Taxonomy" id="1236046"/>
    <lineage>
        <taxon>Bacteria</taxon>
        <taxon>Thermotogati</taxon>
        <taxon>Thermotogota</taxon>
        <taxon>Thermotogae</taxon>
        <taxon>Kosmotogales</taxon>
        <taxon>Kosmotogaceae</taxon>
        <taxon>Mesotoga</taxon>
    </lineage>
</organism>
<dbReference type="FunFam" id="3.30.930.10:FF:000066">
    <property type="entry name" value="Proline--tRNA ligase"/>
    <property type="match status" value="1"/>
</dbReference>
<dbReference type="InterPro" id="IPR004154">
    <property type="entry name" value="Anticodon-bd"/>
</dbReference>
<dbReference type="InterPro" id="IPR007214">
    <property type="entry name" value="YbaK/aa-tRNA-synth-assoc-dom"/>
</dbReference>
<proteinExistence type="inferred from homology"/>
<comment type="subunit">
    <text evidence="2 10">Homodimer.</text>
</comment>
<dbReference type="KEGG" id="minf:MESINF_1897"/>
<dbReference type="HAMAP" id="MF_01569">
    <property type="entry name" value="Pro_tRNA_synth_type1"/>
    <property type="match status" value="1"/>
</dbReference>
<comment type="catalytic activity">
    <reaction evidence="9 10">
        <text>tRNA(Pro) + L-proline + ATP = L-prolyl-tRNA(Pro) + AMP + diphosphate</text>
        <dbReference type="Rhea" id="RHEA:14305"/>
        <dbReference type="Rhea" id="RHEA-COMP:9700"/>
        <dbReference type="Rhea" id="RHEA-COMP:9702"/>
        <dbReference type="ChEBI" id="CHEBI:30616"/>
        <dbReference type="ChEBI" id="CHEBI:33019"/>
        <dbReference type="ChEBI" id="CHEBI:60039"/>
        <dbReference type="ChEBI" id="CHEBI:78442"/>
        <dbReference type="ChEBI" id="CHEBI:78532"/>
        <dbReference type="ChEBI" id="CHEBI:456215"/>
        <dbReference type="EC" id="6.1.1.15"/>
    </reaction>
</comment>
<dbReference type="InterPro" id="IPR002314">
    <property type="entry name" value="aa-tRNA-synt_IIb"/>
</dbReference>
<dbReference type="PRINTS" id="PR01046">
    <property type="entry name" value="TRNASYNTHPRO"/>
</dbReference>
<evidence type="ECO:0000256" key="4">
    <source>
        <dbReference type="ARBA" id="ARBA00022598"/>
    </source>
</evidence>
<dbReference type="InterPro" id="IPR023717">
    <property type="entry name" value="Pro-tRNA-Synthase_IIa_type1"/>
</dbReference>
<dbReference type="PANTHER" id="PTHR42753:SF2">
    <property type="entry name" value="PROLINE--TRNA LIGASE"/>
    <property type="match status" value="1"/>
</dbReference>
<dbReference type="SUPFAM" id="SSF52954">
    <property type="entry name" value="Class II aaRS ABD-related"/>
    <property type="match status" value="1"/>
</dbReference>
<evidence type="ECO:0000256" key="6">
    <source>
        <dbReference type="ARBA" id="ARBA00022840"/>
    </source>
</evidence>
<dbReference type="NCBIfam" id="NF006625">
    <property type="entry name" value="PRK09194.1"/>
    <property type="match status" value="1"/>
</dbReference>
<keyword evidence="6 10" id="KW-0067">ATP-binding</keyword>
<evidence type="ECO:0000259" key="11">
    <source>
        <dbReference type="PROSITE" id="PS50862"/>
    </source>
</evidence>
<dbReference type="InterPro" id="IPR002316">
    <property type="entry name" value="Pro-tRNA-ligase_IIa"/>
</dbReference>
<evidence type="ECO:0000256" key="5">
    <source>
        <dbReference type="ARBA" id="ARBA00022741"/>
    </source>
</evidence>
<dbReference type="InterPro" id="IPR050062">
    <property type="entry name" value="Pro-tRNA_synthetase"/>
</dbReference>
<accession>A0A7Z7PRC3</accession>
<dbReference type="GO" id="GO:0002161">
    <property type="term" value="F:aminoacyl-tRNA deacylase activity"/>
    <property type="evidence" value="ECO:0007669"/>
    <property type="project" value="InterPro"/>
</dbReference>
<dbReference type="SUPFAM" id="SSF55826">
    <property type="entry name" value="YbaK/ProRS associated domain"/>
    <property type="match status" value="1"/>
</dbReference>
<comment type="similarity">
    <text evidence="10">Belongs to the class-II aminoacyl-tRNA synthetase family. ProS type 1 subfamily.</text>
</comment>
<evidence type="ECO:0000256" key="10">
    <source>
        <dbReference type="HAMAP-Rule" id="MF_01569"/>
    </source>
</evidence>
<dbReference type="Gene3D" id="3.40.50.800">
    <property type="entry name" value="Anticodon-binding domain"/>
    <property type="match status" value="1"/>
</dbReference>
<feature type="domain" description="Aminoacyl-transfer RNA synthetases class-II family profile" evidence="11">
    <location>
        <begin position="33"/>
        <end position="464"/>
    </location>
</feature>
<evidence type="ECO:0000256" key="7">
    <source>
        <dbReference type="ARBA" id="ARBA00022917"/>
    </source>
</evidence>
<dbReference type="InterPro" id="IPR036621">
    <property type="entry name" value="Anticodon-bd_dom_sf"/>
</dbReference>
<evidence type="ECO:0000256" key="1">
    <source>
        <dbReference type="ARBA" id="ARBA00004496"/>
    </source>
</evidence>
<dbReference type="Gene3D" id="3.30.930.10">
    <property type="entry name" value="Bira Bifunctional Protein, Domain 2"/>
    <property type="match status" value="2"/>
</dbReference>
<dbReference type="SUPFAM" id="SSF55681">
    <property type="entry name" value="Class II aaRS and biotin synthetases"/>
    <property type="match status" value="1"/>
</dbReference>
<evidence type="ECO:0000256" key="2">
    <source>
        <dbReference type="ARBA" id="ARBA00011738"/>
    </source>
</evidence>
<dbReference type="Pfam" id="PF00587">
    <property type="entry name" value="tRNA-synt_2b"/>
    <property type="match status" value="1"/>
</dbReference>
<dbReference type="InterPro" id="IPR004500">
    <property type="entry name" value="Pro-tRNA-synth_IIa_bac-type"/>
</dbReference>
<dbReference type="InterPro" id="IPR044140">
    <property type="entry name" value="ProRS_anticodon_short"/>
</dbReference>
<dbReference type="CDD" id="cd00779">
    <property type="entry name" value="ProRS_core_prok"/>
    <property type="match status" value="1"/>
</dbReference>
<evidence type="ECO:0000256" key="8">
    <source>
        <dbReference type="ARBA" id="ARBA00023146"/>
    </source>
</evidence>
<dbReference type="GO" id="GO:0006433">
    <property type="term" value="P:prolyl-tRNA aminoacylation"/>
    <property type="evidence" value="ECO:0007669"/>
    <property type="project" value="UniProtKB-UniRule"/>
</dbReference>
<evidence type="ECO:0000313" key="12">
    <source>
        <dbReference type="EMBL" id="SSC13341.1"/>
    </source>
</evidence>
<dbReference type="CDD" id="cd04334">
    <property type="entry name" value="ProRS-INS"/>
    <property type="match status" value="1"/>
</dbReference>
<keyword evidence="13" id="KW-1185">Reference proteome</keyword>
<keyword evidence="8 10" id="KW-0030">Aminoacyl-tRNA synthetase</keyword>
<dbReference type="CDD" id="cd00861">
    <property type="entry name" value="ProRS_anticodon_short"/>
    <property type="match status" value="1"/>
</dbReference>
<gene>
    <name evidence="10 12" type="primary">proS</name>
    <name evidence="12" type="ORF">MESINF_1897</name>
</gene>
<reference evidence="12 13" key="1">
    <citation type="submission" date="2017-01" db="EMBL/GenBank/DDBJ databases">
        <authorList>
            <person name="Erauso G."/>
        </authorList>
    </citation>
    <scope>NUCLEOTIDE SEQUENCE [LARGE SCALE GENOMIC DNA]</scope>
    <source>
        <strain evidence="12">MESINF1</strain>
    </source>
</reference>
<comment type="subcellular location">
    <subcellularLocation>
        <location evidence="1 10">Cytoplasm</location>
    </subcellularLocation>
</comment>
<dbReference type="EC" id="6.1.1.15" evidence="10"/>
<dbReference type="EMBL" id="LS974202">
    <property type="protein sequence ID" value="SSC13341.1"/>
    <property type="molecule type" value="Genomic_DNA"/>
</dbReference>
<evidence type="ECO:0000256" key="9">
    <source>
        <dbReference type="ARBA" id="ARBA00047671"/>
    </source>
</evidence>
<dbReference type="Proteomes" id="UP000250796">
    <property type="component" value="Chromosome MESINF"/>
</dbReference>